<dbReference type="Pfam" id="PF08432">
    <property type="entry name" value="Vfa1"/>
    <property type="match status" value="1"/>
</dbReference>
<dbReference type="GO" id="GO:0005768">
    <property type="term" value="C:endosome"/>
    <property type="evidence" value="ECO:0007669"/>
    <property type="project" value="TreeGrafter"/>
</dbReference>
<dbReference type="Proteomes" id="UP001152607">
    <property type="component" value="Unassembled WGS sequence"/>
</dbReference>
<feature type="compositionally biased region" description="Basic and acidic residues" evidence="1">
    <location>
        <begin position="99"/>
        <end position="117"/>
    </location>
</feature>
<dbReference type="InterPro" id="IPR013640">
    <property type="entry name" value="Vfa1"/>
</dbReference>
<dbReference type="EMBL" id="CAOQHR010000008">
    <property type="protein sequence ID" value="CAI6338590.1"/>
    <property type="molecule type" value="Genomic_DNA"/>
</dbReference>
<feature type="compositionally biased region" description="Basic and acidic residues" evidence="1">
    <location>
        <begin position="124"/>
        <end position="147"/>
    </location>
</feature>
<dbReference type="PANTHER" id="PTHR28218:SF1">
    <property type="entry name" value="VPS4-ASSOCIATED PROTEIN 1"/>
    <property type="match status" value="1"/>
</dbReference>
<dbReference type="GO" id="GO:0007034">
    <property type="term" value="P:vacuolar transport"/>
    <property type="evidence" value="ECO:0007669"/>
    <property type="project" value="TreeGrafter"/>
</dbReference>
<evidence type="ECO:0000256" key="1">
    <source>
        <dbReference type="SAM" id="MobiDB-lite"/>
    </source>
</evidence>
<feature type="region of interest" description="Disordered" evidence="1">
    <location>
        <begin position="171"/>
        <end position="192"/>
    </location>
</feature>
<name>A0A9W4UMB6_9PLEO</name>
<gene>
    <name evidence="2" type="ORF">PDIGIT_LOCUS11720</name>
</gene>
<comment type="caution">
    <text evidence="2">The sequence shown here is derived from an EMBL/GenBank/DDBJ whole genome shotgun (WGS) entry which is preliminary data.</text>
</comment>
<dbReference type="PANTHER" id="PTHR28218">
    <property type="entry name" value="VPS4-ASSOCIATED PROTEIN 1"/>
    <property type="match status" value="1"/>
</dbReference>
<sequence>MSLQNVWHHRKVAENAKKACWICYKPTESVLITPDNKDFFYICTGHLSDRGFCQPDADEAAAAAARKKKEELDREIEIVKKEYEEKQKLKREKRKAKQKEKEKDKDKGKDGETNKTDEQEDKDDEKKKDDKIKELSQSKEKAQDDLGPRIFALQKNFHQMRLDRIRNAEIAKRNRERLSNPSNFPSPPSNLP</sequence>
<feature type="region of interest" description="Disordered" evidence="1">
    <location>
        <begin position="83"/>
        <end position="148"/>
    </location>
</feature>
<accession>A0A9W4UMB6</accession>
<evidence type="ECO:0000313" key="2">
    <source>
        <dbReference type="EMBL" id="CAI6338590.1"/>
    </source>
</evidence>
<proteinExistence type="predicted"/>
<keyword evidence="3" id="KW-1185">Reference proteome</keyword>
<dbReference type="AlphaFoldDB" id="A0A9W4UMB6"/>
<reference evidence="2" key="1">
    <citation type="submission" date="2023-01" db="EMBL/GenBank/DDBJ databases">
        <authorList>
            <person name="Van Ghelder C."/>
            <person name="Rancurel C."/>
        </authorList>
    </citation>
    <scope>NUCLEOTIDE SEQUENCE</scope>
    <source>
        <strain evidence="2">CNCM I-4278</strain>
    </source>
</reference>
<organism evidence="2 3">
    <name type="scientific">Periconia digitata</name>
    <dbReference type="NCBI Taxonomy" id="1303443"/>
    <lineage>
        <taxon>Eukaryota</taxon>
        <taxon>Fungi</taxon>
        <taxon>Dikarya</taxon>
        <taxon>Ascomycota</taxon>
        <taxon>Pezizomycotina</taxon>
        <taxon>Dothideomycetes</taxon>
        <taxon>Pleosporomycetidae</taxon>
        <taxon>Pleosporales</taxon>
        <taxon>Massarineae</taxon>
        <taxon>Periconiaceae</taxon>
        <taxon>Periconia</taxon>
    </lineage>
</organism>
<evidence type="ECO:0008006" key="4">
    <source>
        <dbReference type="Google" id="ProtNLM"/>
    </source>
</evidence>
<evidence type="ECO:0000313" key="3">
    <source>
        <dbReference type="Proteomes" id="UP001152607"/>
    </source>
</evidence>
<feature type="compositionally biased region" description="Basic residues" evidence="1">
    <location>
        <begin position="88"/>
        <end position="98"/>
    </location>
</feature>
<protein>
    <recommendedName>
        <fullName evidence="4">DUF1742-domain-containing protein</fullName>
    </recommendedName>
</protein>
<dbReference type="OrthoDB" id="2158714at2759"/>